<evidence type="ECO:0000313" key="2">
    <source>
        <dbReference type="Proteomes" id="UP000196435"/>
    </source>
</evidence>
<proteinExistence type="predicted"/>
<evidence type="ECO:0000313" key="1">
    <source>
        <dbReference type="EMBL" id="SIP71130.1"/>
    </source>
</evidence>
<protein>
    <submittedName>
        <fullName evidence="1">Uncharacterized protein</fullName>
    </submittedName>
</protein>
<name>A0A1N6MQN5_9GAMM</name>
<organism evidence="1 2">
    <name type="scientific">Xenorhabdus innexi</name>
    <dbReference type="NCBI Taxonomy" id="290109"/>
    <lineage>
        <taxon>Bacteria</taxon>
        <taxon>Pseudomonadati</taxon>
        <taxon>Pseudomonadota</taxon>
        <taxon>Gammaproteobacteria</taxon>
        <taxon>Enterobacterales</taxon>
        <taxon>Morganellaceae</taxon>
        <taxon>Xenorhabdus</taxon>
    </lineage>
</organism>
<reference evidence="2" key="1">
    <citation type="submission" date="2016-12" db="EMBL/GenBank/DDBJ databases">
        <authorList>
            <person name="Gaudriault S."/>
        </authorList>
    </citation>
    <scope>NUCLEOTIDE SEQUENCE [LARGE SCALE GENOMIC DNA]</scope>
    <source>
        <strain evidence="2">HGB1681 (deposited as PTA-6826 in the American Type Culture Collection)</strain>
    </source>
</reference>
<dbReference type="EMBL" id="FTLG01000010">
    <property type="protein sequence ID" value="SIP71130.1"/>
    <property type="molecule type" value="Genomic_DNA"/>
</dbReference>
<dbReference type="AlphaFoldDB" id="A0A1N6MQN5"/>
<accession>A0A1N6MQN5</accession>
<sequence length="79" mass="9241">MKKNLCIGSQNSEQGLVTPIYCSHYVNLVLQVCSTKAMQKSHIATTLHRSRFSVNRRMNWFTLVNRLYQSSYKVIFIEK</sequence>
<gene>
    <name evidence="1" type="ORF">XIS1_1070008</name>
</gene>
<dbReference type="Proteomes" id="UP000196435">
    <property type="component" value="Unassembled WGS sequence"/>
</dbReference>